<protein>
    <submittedName>
        <fullName evidence="1">Uncharacterized protein</fullName>
    </submittedName>
</protein>
<dbReference type="EMBL" id="AVOT02027615">
    <property type="protein sequence ID" value="MBW0519742.1"/>
    <property type="molecule type" value="Genomic_DNA"/>
</dbReference>
<keyword evidence="2" id="KW-1185">Reference proteome</keyword>
<sequence length="230" mass="26844">MRQIERNRDQDSRKTQFCNRSWVPAIQRDRERILCRKICIEGNARNIPLLTSTFHVLKRCWFFPRYLRGHEIETREAVRTVSLVSLKARVGYEKGRKQQPRCVAQDVRPLCHETSEKLLNRSTRDKIENTLLPTKQITRPMDIIVSDFMGPFEKANINAGRWVITIPDVALTYGECQIITSKADAAAVLQGTIMWWEIKTQHWLKTLCTNGGGEFWSKGMNHWCTVRHYA</sequence>
<evidence type="ECO:0000313" key="2">
    <source>
        <dbReference type="Proteomes" id="UP000765509"/>
    </source>
</evidence>
<dbReference type="OrthoDB" id="7691805at2759"/>
<dbReference type="GO" id="GO:0003676">
    <property type="term" value="F:nucleic acid binding"/>
    <property type="evidence" value="ECO:0007669"/>
    <property type="project" value="InterPro"/>
</dbReference>
<dbReference type="AlphaFoldDB" id="A0A9Q3EGQ2"/>
<reference evidence="1" key="1">
    <citation type="submission" date="2021-03" db="EMBL/GenBank/DDBJ databases">
        <title>Draft genome sequence of rust myrtle Austropuccinia psidii MF-1, a brazilian biotype.</title>
        <authorList>
            <person name="Quecine M.C."/>
            <person name="Pachon D.M.R."/>
            <person name="Bonatelli M.L."/>
            <person name="Correr F.H."/>
            <person name="Franceschini L.M."/>
            <person name="Leite T.F."/>
            <person name="Margarido G.R.A."/>
            <person name="Almeida C.A."/>
            <person name="Ferrarezi J.A."/>
            <person name="Labate C.A."/>
        </authorList>
    </citation>
    <scope>NUCLEOTIDE SEQUENCE</scope>
    <source>
        <strain evidence="1">MF-1</strain>
    </source>
</reference>
<accession>A0A9Q3EGQ2</accession>
<dbReference type="Gene3D" id="3.30.420.10">
    <property type="entry name" value="Ribonuclease H-like superfamily/Ribonuclease H"/>
    <property type="match status" value="1"/>
</dbReference>
<gene>
    <name evidence="1" type="ORF">O181_059457</name>
</gene>
<name>A0A9Q3EGQ2_9BASI</name>
<proteinExistence type="predicted"/>
<organism evidence="1 2">
    <name type="scientific">Austropuccinia psidii MF-1</name>
    <dbReference type="NCBI Taxonomy" id="1389203"/>
    <lineage>
        <taxon>Eukaryota</taxon>
        <taxon>Fungi</taxon>
        <taxon>Dikarya</taxon>
        <taxon>Basidiomycota</taxon>
        <taxon>Pucciniomycotina</taxon>
        <taxon>Pucciniomycetes</taxon>
        <taxon>Pucciniales</taxon>
        <taxon>Sphaerophragmiaceae</taxon>
        <taxon>Austropuccinia</taxon>
    </lineage>
</organism>
<dbReference type="Proteomes" id="UP000765509">
    <property type="component" value="Unassembled WGS sequence"/>
</dbReference>
<evidence type="ECO:0000313" key="1">
    <source>
        <dbReference type="EMBL" id="MBW0519742.1"/>
    </source>
</evidence>
<dbReference type="InterPro" id="IPR012337">
    <property type="entry name" value="RNaseH-like_sf"/>
</dbReference>
<dbReference type="SUPFAM" id="SSF53098">
    <property type="entry name" value="Ribonuclease H-like"/>
    <property type="match status" value="1"/>
</dbReference>
<dbReference type="InterPro" id="IPR036397">
    <property type="entry name" value="RNaseH_sf"/>
</dbReference>
<comment type="caution">
    <text evidence="1">The sequence shown here is derived from an EMBL/GenBank/DDBJ whole genome shotgun (WGS) entry which is preliminary data.</text>
</comment>